<dbReference type="PANTHER" id="PTHR31118:SF12">
    <property type="entry name" value="CYCLASE-LIKE PROTEIN 2"/>
    <property type="match status" value="1"/>
</dbReference>
<dbReference type="RefSeq" id="WP_043058110.1">
    <property type="nucleotide sequence ID" value="NZ_LXEY01000019.1"/>
</dbReference>
<dbReference type="Pfam" id="PF04199">
    <property type="entry name" value="Cyclase"/>
    <property type="match status" value="1"/>
</dbReference>
<organism evidence="1 2">
    <name type="scientific">Enteractinococcus helveticum</name>
    <dbReference type="NCBI Taxonomy" id="1837282"/>
    <lineage>
        <taxon>Bacteria</taxon>
        <taxon>Bacillati</taxon>
        <taxon>Actinomycetota</taxon>
        <taxon>Actinomycetes</taxon>
        <taxon>Micrococcales</taxon>
        <taxon>Micrococcaceae</taxon>
    </lineage>
</organism>
<dbReference type="GO" id="GO:0019441">
    <property type="term" value="P:L-tryptophan catabolic process to kynurenine"/>
    <property type="evidence" value="ECO:0007669"/>
    <property type="project" value="InterPro"/>
</dbReference>
<evidence type="ECO:0000313" key="1">
    <source>
        <dbReference type="EMBL" id="OAV60564.1"/>
    </source>
</evidence>
<dbReference type="EMBL" id="LXEY01000019">
    <property type="protein sequence ID" value="OAV60564.1"/>
    <property type="molecule type" value="Genomic_DNA"/>
</dbReference>
<comment type="caution">
    <text evidence="1">The sequence shown here is derived from an EMBL/GenBank/DDBJ whole genome shotgun (WGS) entry which is preliminary data.</text>
</comment>
<dbReference type="InterPro" id="IPR007325">
    <property type="entry name" value="KFase/CYL"/>
</dbReference>
<dbReference type="SUPFAM" id="SSF102198">
    <property type="entry name" value="Putative cyclase"/>
    <property type="match status" value="1"/>
</dbReference>
<dbReference type="Proteomes" id="UP000078292">
    <property type="component" value="Unassembled WGS sequence"/>
</dbReference>
<gene>
    <name evidence="1" type="ORF">A6F49_11460</name>
</gene>
<dbReference type="Gene3D" id="3.50.30.50">
    <property type="entry name" value="Putative cyclase"/>
    <property type="match status" value="1"/>
</dbReference>
<evidence type="ECO:0000313" key="2">
    <source>
        <dbReference type="Proteomes" id="UP000078292"/>
    </source>
</evidence>
<protein>
    <recommendedName>
        <fullName evidence="3">Cyclase</fullName>
    </recommendedName>
</protein>
<evidence type="ECO:0008006" key="3">
    <source>
        <dbReference type="Google" id="ProtNLM"/>
    </source>
</evidence>
<dbReference type="STRING" id="1837282.A6F49_11460"/>
<sequence>MTMFDLSHPIYPGMPIYPGDPQVEFDSALTIPADGAEVTGLHFGTHTGTHLDAPSHSIPNGQTVDQLDVALLHGSATVLQLRHEAAAEQPIGRDNLAQIPNQLPNIVCIVTGWDQYFHTPQRERHPYIEVGLAELLWQRGARVLGVDTLSPDPTAEAADTFPVHQFWLGSGGIIVENLRNLTKLPLQVQMSILPLSLQGLDGSPIRAIAWAP</sequence>
<reference evidence="1 2" key="1">
    <citation type="submission" date="2016-04" db="EMBL/GenBank/DDBJ databases">
        <title>First whole genome shotgun sequence of the bacterium Enteractinococcus sp. strain UASWS1574.</title>
        <authorList>
            <person name="Crovadore J."/>
            <person name="Chablais R."/>
            <person name="Lefort F."/>
        </authorList>
    </citation>
    <scope>NUCLEOTIDE SEQUENCE [LARGE SCALE GENOMIC DNA]</scope>
    <source>
        <strain evidence="1 2">UASWS1574</strain>
    </source>
</reference>
<keyword evidence="2" id="KW-1185">Reference proteome</keyword>
<dbReference type="PANTHER" id="PTHR31118">
    <property type="entry name" value="CYCLASE-LIKE PROTEIN 2"/>
    <property type="match status" value="1"/>
</dbReference>
<dbReference type="InterPro" id="IPR037175">
    <property type="entry name" value="KFase_sf"/>
</dbReference>
<dbReference type="AlphaFoldDB" id="A0A1B7LYR2"/>
<name>A0A1B7LYR2_9MICC</name>
<accession>A0A1B7LYR2</accession>
<dbReference type="GO" id="GO:0004061">
    <property type="term" value="F:arylformamidase activity"/>
    <property type="evidence" value="ECO:0007669"/>
    <property type="project" value="InterPro"/>
</dbReference>
<proteinExistence type="predicted"/>